<evidence type="ECO:0000256" key="5">
    <source>
        <dbReference type="ARBA" id="ARBA00078118"/>
    </source>
</evidence>
<dbReference type="PROSITE" id="PS50405">
    <property type="entry name" value="GST_CTER"/>
    <property type="match status" value="1"/>
</dbReference>
<proteinExistence type="inferred from homology"/>
<dbReference type="Pfam" id="PF14497">
    <property type="entry name" value="GST_C_3"/>
    <property type="match status" value="1"/>
</dbReference>
<feature type="domain" description="GST C-terminal" evidence="7">
    <location>
        <begin position="79"/>
        <end position="202"/>
    </location>
</feature>
<dbReference type="WBParaSite" id="PDA_v2.g24181.t1">
    <property type="protein sequence ID" value="PDA_v2.g24181.t1"/>
    <property type="gene ID" value="PDA_v2.g24181"/>
</dbReference>
<dbReference type="Pfam" id="PF02798">
    <property type="entry name" value="GST_N"/>
    <property type="match status" value="1"/>
</dbReference>
<dbReference type="AlphaFoldDB" id="A0A914PZ88"/>
<dbReference type="SFLD" id="SFLDS00019">
    <property type="entry name" value="Glutathione_Transferase_(cytos"/>
    <property type="match status" value="1"/>
</dbReference>
<dbReference type="SUPFAM" id="SSF52833">
    <property type="entry name" value="Thioredoxin-like"/>
    <property type="match status" value="1"/>
</dbReference>
<feature type="domain" description="GST N-terminal" evidence="6">
    <location>
        <begin position="2"/>
        <end position="77"/>
    </location>
</feature>
<dbReference type="InterPro" id="IPR050213">
    <property type="entry name" value="GST_superfamily"/>
</dbReference>
<evidence type="ECO:0000256" key="4">
    <source>
        <dbReference type="ARBA" id="ARBA00047960"/>
    </source>
</evidence>
<protein>
    <recommendedName>
        <fullName evidence="1">glutathione transferase</fullName>
        <ecNumber evidence="1">2.5.1.18</ecNumber>
    </recommendedName>
    <alternativeName>
        <fullName evidence="5">GST class-sigma</fullName>
    </alternativeName>
</protein>
<dbReference type="FunFam" id="3.40.30.10:FF:000258">
    <property type="entry name" value="Glutathione S-transferase"/>
    <property type="match status" value="1"/>
</dbReference>
<dbReference type="InterPro" id="IPR036249">
    <property type="entry name" value="Thioredoxin-like_sf"/>
</dbReference>
<sequence length="202" mass="23828">MPQYKLHYFDLRGMAEPARLIFHYAGQEFEDIRYPRENWPKNLSETGKAPWLNVDDEKIHESLAINRYLGKIFGLSGKDEMENAQIDSIIDTYKDFFKEAQSYHAVKRGRAEGNLEELKPKYDETCKKWYTYLQSRLDKSESGFIASKISWGDFLLAEGILTMQNFDEEFAEKYPKIVEYQKRIHSLPKIKSYVETRGNLPY</sequence>
<dbReference type="CDD" id="cd03039">
    <property type="entry name" value="GST_N_Sigma_like"/>
    <property type="match status" value="1"/>
</dbReference>
<dbReference type="GO" id="GO:0004364">
    <property type="term" value="F:glutathione transferase activity"/>
    <property type="evidence" value="ECO:0007669"/>
    <property type="project" value="UniProtKB-EC"/>
</dbReference>
<evidence type="ECO:0000256" key="3">
    <source>
        <dbReference type="ARBA" id="ARBA00038317"/>
    </source>
</evidence>
<dbReference type="PROSITE" id="PS50404">
    <property type="entry name" value="GST_NTER"/>
    <property type="match status" value="1"/>
</dbReference>
<dbReference type="InterPro" id="IPR010987">
    <property type="entry name" value="Glutathione-S-Trfase_C-like"/>
</dbReference>
<dbReference type="Gene3D" id="3.40.30.10">
    <property type="entry name" value="Glutaredoxin"/>
    <property type="match status" value="1"/>
</dbReference>
<dbReference type="PANTHER" id="PTHR11571">
    <property type="entry name" value="GLUTATHIONE S-TRANSFERASE"/>
    <property type="match status" value="1"/>
</dbReference>
<dbReference type="InterPro" id="IPR004046">
    <property type="entry name" value="GST_C"/>
</dbReference>
<reference evidence="9" key="1">
    <citation type="submission" date="2022-11" db="UniProtKB">
        <authorList>
            <consortium name="WormBaseParasite"/>
        </authorList>
    </citation>
    <scope>IDENTIFICATION</scope>
</reference>
<name>A0A914PZ88_9BILA</name>
<dbReference type="GO" id="GO:0006749">
    <property type="term" value="P:glutathione metabolic process"/>
    <property type="evidence" value="ECO:0007669"/>
    <property type="project" value="TreeGrafter"/>
</dbReference>
<evidence type="ECO:0000259" key="7">
    <source>
        <dbReference type="PROSITE" id="PS50405"/>
    </source>
</evidence>
<dbReference type="SFLD" id="SFLDG00363">
    <property type="entry name" value="AMPS_(cytGST):_Alpha-__Mu-__Pi"/>
    <property type="match status" value="1"/>
</dbReference>
<evidence type="ECO:0000256" key="1">
    <source>
        <dbReference type="ARBA" id="ARBA00012452"/>
    </source>
</evidence>
<dbReference type="EC" id="2.5.1.18" evidence="1"/>
<dbReference type="InterPro" id="IPR004045">
    <property type="entry name" value="Glutathione_S-Trfase_N"/>
</dbReference>
<dbReference type="Proteomes" id="UP000887578">
    <property type="component" value="Unplaced"/>
</dbReference>
<evidence type="ECO:0000313" key="8">
    <source>
        <dbReference type="Proteomes" id="UP000887578"/>
    </source>
</evidence>
<evidence type="ECO:0000256" key="2">
    <source>
        <dbReference type="ARBA" id="ARBA00022679"/>
    </source>
</evidence>
<dbReference type="CDD" id="cd03192">
    <property type="entry name" value="GST_C_Sigma_like"/>
    <property type="match status" value="1"/>
</dbReference>
<accession>A0A914PZ88</accession>
<dbReference type="Gene3D" id="1.20.1050.10">
    <property type="match status" value="1"/>
</dbReference>
<evidence type="ECO:0000259" key="6">
    <source>
        <dbReference type="PROSITE" id="PS50404"/>
    </source>
</evidence>
<dbReference type="InterPro" id="IPR036282">
    <property type="entry name" value="Glutathione-S-Trfase_C_sf"/>
</dbReference>
<dbReference type="GO" id="GO:0005737">
    <property type="term" value="C:cytoplasm"/>
    <property type="evidence" value="ECO:0007669"/>
    <property type="project" value="UniProtKB-ARBA"/>
</dbReference>
<evidence type="ECO:0000313" key="9">
    <source>
        <dbReference type="WBParaSite" id="PDA_v2.g24181.t1"/>
    </source>
</evidence>
<keyword evidence="2" id="KW-0808">Transferase</keyword>
<dbReference type="SUPFAM" id="SSF47616">
    <property type="entry name" value="GST C-terminal domain-like"/>
    <property type="match status" value="1"/>
</dbReference>
<keyword evidence="8" id="KW-1185">Reference proteome</keyword>
<organism evidence="8 9">
    <name type="scientific">Panagrolaimus davidi</name>
    <dbReference type="NCBI Taxonomy" id="227884"/>
    <lineage>
        <taxon>Eukaryota</taxon>
        <taxon>Metazoa</taxon>
        <taxon>Ecdysozoa</taxon>
        <taxon>Nematoda</taxon>
        <taxon>Chromadorea</taxon>
        <taxon>Rhabditida</taxon>
        <taxon>Tylenchina</taxon>
        <taxon>Panagrolaimomorpha</taxon>
        <taxon>Panagrolaimoidea</taxon>
        <taxon>Panagrolaimidae</taxon>
        <taxon>Panagrolaimus</taxon>
    </lineage>
</organism>
<comment type="similarity">
    <text evidence="3">Belongs to the GST superfamily. Sigma family.</text>
</comment>
<comment type="catalytic activity">
    <reaction evidence="4">
        <text>RX + glutathione = an S-substituted glutathione + a halide anion + H(+)</text>
        <dbReference type="Rhea" id="RHEA:16437"/>
        <dbReference type="ChEBI" id="CHEBI:15378"/>
        <dbReference type="ChEBI" id="CHEBI:16042"/>
        <dbReference type="ChEBI" id="CHEBI:17792"/>
        <dbReference type="ChEBI" id="CHEBI:57925"/>
        <dbReference type="ChEBI" id="CHEBI:90779"/>
        <dbReference type="EC" id="2.5.1.18"/>
    </reaction>
</comment>
<dbReference type="FunFam" id="1.20.1050.10:FF:000031">
    <property type="entry name" value="Glutathione S-Transferase"/>
    <property type="match status" value="1"/>
</dbReference>
<dbReference type="InterPro" id="IPR040079">
    <property type="entry name" value="Glutathione_S-Trfase"/>
</dbReference>
<dbReference type="SFLD" id="SFLDG01205">
    <property type="entry name" value="AMPS.1"/>
    <property type="match status" value="1"/>
</dbReference>
<dbReference type="PANTHER" id="PTHR11571:SF260">
    <property type="entry name" value="GLUTATHIONE S-TRANSFERASE"/>
    <property type="match status" value="1"/>
</dbReference>